<accession>A0ABT5NZ00</accession>
<proteinExistence type="predicted"/>
<feature type="domain" description="Gp5/Type VI secretion system Vgr C-terminal trimerisation" evidence="4">
    <location>
        <begin position="60"/>
        <end position="169"/>
    </location>
</feature>
<dbReference type="InterPro" id="IPR006533">
    <property type="entry name" value="T6SS_Vgr_RhsGE"/>
</dbReference>
<sequence>MRVSQGWAGGNWGSMAIPRIGQEVIVNYENSDPDLPIITGRTYCATQPPPYELPKHRTRMTLKSQTHKGVGFNELRFEDELGHEEVFIHAQKDQNIKVNHDDTHTVGNDQRIAVGRDRSTTLGQDDSVTTGRDRREHIQQDAFTTVERNQVLNVGNSLEAVIASSHSLKIGEHQTLVIEGVQSIEAKTAQRTLTREYVLQGTERILIRGPNGKIVMDTAGITLEAPDIMLKGNVVIVAPSEDQVEAIDAAIREGSPLIEECPFAKEGKA</sequence>
<comment type="caution">
    <text evidence="5">The sequence shown here is derived from an EMBL/GenBank/DDBJ whole genome shotgun (WGS) entry which is preliminary data.</text>
</comment>
<reference evidence="5 6" key="1">
    <citation type="submission" date="2022-05" db="EMBL/GenBank/DDBJ databases">
        <title>Novel Pseudomonas spp. Isolated from a Rainbow Trout Aquaculture Facility.</title>
        <authorList>
            <person name="Testerman T."/>
            <person name="Graf J."/>
        </authorList>
    </citation>
    <scope>NUCLEOTIDE SEQUENCE [LARGE SCALE GENOMIC DNA]</scope>
    <source>
        <strain evidence="5 6">ID681</strain>
    </source>
</reference>
<keyword evidence="2" id="KW-0964">Secreted</keyword>
<evidence type="ECO:0000313" key="6">
    <source>
        <dbReference type="Proteomes" id="UP001148203"/>
    </source>
</evidence>
<keyword evidence="6" id="KW-1185">Reference proteome</keyword>
<evidence type="ECO:0000256" key="1">
    <source>
        <dbReference type="ARBA" id="ARBA00004613"/>
    </source>
</evidence>
<dbReference type="Gene3D" id="2.40.50.230">
    <property type="entry name" value="Gp5 N-terminal domain"/>
    <property type="match status" value="1"/>
</dbReference>
<dbReference type="Pfam" id="PF04717">
    <property type="entry name" value="Phage_base_V"/>
    <property type="match status" value="1"/>
</dbReference>
<dbReference type="InterPro" id="IPR006531">
    <property type="entry name" value="Gp5/Vgr_OB"/>
</dbReference>
<evidence type="ECO:0000313" key="5">
    <source>
        <dbReference type="EMBL" id="MDD0993433.1"/>
    </source>
</evidence>
<gene>
    <name evidence="5" type="primary">vgrG</name>
    <name evidence="5" type="ORF">M5G11_23180</name>
</gene>
<evidence type="ECO:0000259" key="4">
    <source>
        <dbReference type="Pfam" id="PF22178"/>
    </source>
</evidence>
<dbReference type="Proteomes" id="UP001148203">
    <property type="component" value="Unassembled WGS sequence"/>
</dbReference>
<protein>
    <submittedName>
        <fullName evidence="5">Type VI secretion system tip protein VgrG</fullName>
    </submittedName>
</protein>
<dbReference type="PANTHER" id="PTHR32305:SF15">
    <property type="entry name" value="PROTEIN RHSA-RELATED"/>
    <property type="match status" value="1"/>
</dbReference>
<name>A0ABT5NZ00_9PSED</name>
<dbReference type="InterPro" id="IPR050708">
    <property type="entry name" value="T6SS_VgrG/RHS"/>
</dbReference>
<dbReference type="SUPFAM" id="SSF69255">
    <property type="entry name" value="gp5 N-terminal domain-like"/>
    <property type="match status" value="1"/>
</dbReference>
<dbReference type="InterPro" id="IPR037026">
    <property type="entry name" value="Vgr_OB-fold_dom_sf"/>
</dbReference>
<dbReference type="EMBL" id="JAMDGY010000092">
    <property type="protein sequence ID" value="MDD0993433.1"/>
    <property type="molecule type" value="Genomic_DNA"/>
</dbReference>
<feature type="domain" description="Gp5/Type VI secretion system Vgr protein OB-fold" evidence="3">
    <location>
        <begin position="2"/>
        <end position="43"/>
    </location>
</feature>
<organism evidence="5 6">
    <name type="scientific">Pseudomonas fontis</name>
    <dbReference type="NCBI Taxonomy" id="2942633"/>
    <lineage>
        <taxon>Bacteria</taxon>
        <taxon>Pseudomonadati</taxon>
        <taxon>Pseudomonadota</taxon>
        <taxon>Gammaproteobacteria</taxon>
        <taxon>Pseudomonadales</taxon>
        <taxon>Pseudomonadaceae</taxon>
        <taxon>Pseudomonas</taxon>
    </lineage>
</organism>
<dbReference type="PANTHER" id="PTHR32305">
    <property type="match status" value="1"/>
</dbReference>
<evidence type="ECO:0000259" key="3">
    <source>
        <dbReference type="Pfam" id="PF04717"/>
    </source>
</evidence>
<comment type="subcellular location">
    <subcellularLocation>
        <location evidence="1">Secreted</location>
    </subcellularLocation>
</comment>
<evidence type="ECO:0000256" key="2">
    <source>
        <dbReference type="ARBA" id="ARBA00022525"/>
    </source>
</evidence>
<dbReference type="NCBIfam" id="TIGR01646">
    <property type="entry name" value="vgr_GE"/>
    <property type="match status" value="1"/>
</dbReference>
<dbReference type="Pfam" id="PF22178">
    <property type="entry name" value="Gp5_trimer_C"/>
    <property type="match status" value="1"/>
</dbReference>
<dbReference type="InterPro" id="IPR054030">
    <property type="entry name" value="Gp5_Vgr_C"/>
</dbReference>
<dbReference type="SUPFAM" id="SSF69349">
    <property type="entry name" value="Phage fibre proteins"/>
    <property type="match status" value="1"/>
</dbReference>